<dbReference type="AlphaFoldDB" id="A0A1B7TAY3"/>
<reference evidence="3" key="1">
    <citation type="journal article" date="2016" name="Proc. Natl. Acad. Sci. U.S.A.">
        <title>Comparative genomics of biotechnologically important yeasts.</title>
        <authorList>
            <person name="Riley R."/>
            <person name="Haridas S."/>
            <person name="Wolfe K.H."/>
            <person name="Lopes M.R."/>
            <person name="Hittinger C.T."/>
            <person name="Goeker M."/>
            <person name="Salamov A.A."/>
            <person name="Wisecaver J.H."/>
            <person name="Long T.M."/>
            <person name="Calvey C.H."/>
            <person name="Aerts A.L."/>
            <person name="Barry K.W."/>
            <person name="Choi C."/>
            <person name="Clum A."/>
            <person name="Coughlan A.Y."/>
            <person name="Deshpande S."/>
            <person name="Douglass A.P."/>
            <person name="Hanson S.J."/>
            <person name="Klenk H.-P."/>
            <person name="LaButti K.M."/>
            <person name="Lapidus A."/>
            <person name="Lindquist E.A."/>
            <person name="Lipzen A.M."/>
            <person name="Meier-Kolthoff J.P."/>
            <person name="Ohm R.A."/>
            <person name="Otillar R.P."/>
            <person name="Pangilinan J.L."/>
            <person name="Peng Y."/>
            <person name="Rokas A."/>
            <person name="Rosa C.A."/>
            <person name="Scheuner C."/>
            <person name="Sibirny A.A."/>
            <person name="Slot J.C."/>
            <person name="Stielow J.B."/>
            <person name="Sun H."/>
            <person name="Kurtzman C.P."/>
            <person name="Blackwell M."/>
            <person name="Grigoriev I.V."/>
            <person name="Jeffries T.W."/>
        </authorList>
    </citation>
    <scope>NUCLEOTIDE SEQUENCE [LARGE SCALE GENOMIC DNA]</scope>
    <source>
        <strain evidence="3">NRRL Y-1626</strain>
    </source>
</reference>
<evidence type="ECO:0000313" key="3">
    <source>
        <dbReference type="Proteomes" id="UP000092321"/>
    </source>
</evidence>
<evidence type="ECO:0000256" key="1">
    <source>
        <dbReference type="SAM" id="MobiDB-lite"/>
    </source>
</evidence>
<dbReference type="OrthoDB" id="4040999at2759"/>
<feature type="region of interest" description="Disordered" evidence="1">
    <location>
        <begin position="523"/>
        <end position="566"/>
    </location>
</feature>
<organism evidence="2 3">
    <name type="scientific">Hanseniaspora valbyensis NRRL Y-1626</name>
    <dbReference type="NCBI Taxonomy" id="766949"/>
    <lineage>
        <taxon>Eukaryota</taxon>
        <taxon>Fungi</taxon>
        <taxon>Dikarya</taxon>
        <taxon>Ascomycota</taxon>
        <taxon>Saccharomycotina</taxon>
        <taxon>Saccharomycetes</taxon>
        <taxon>Saccharomycodales</taxon>
        <taxon>Saccharomycodaceae</taxon>
        <taxon>Hanseniaspora</taxon>
    </lineage>
</organism>
<comment type="caution">
    <text evidence="2">The sequence shown here is derived from an EMBL/GenBank/DDBJ whole genome shotgun (WGS) entry which is preliminary data.</text>
</comment>
<proteinExistence type="predicted"/>
<evidence type="ECO:0000313" key="2">
    <source>
        <dbReference type="EMBL" id="OBA25873.1"/>
    </source>
</evidence>
<name>A0A1B7TAY3_9ASCO</name>
<dbReference type="PANTHER" id="PTHR28037:SF2">
    <property type="entry name" value="ACR018CP"/>
    <property type="match status" value="1"/>
</dbReference>
<gene>
    <name evidence="2" type="ORF">HANVADRAFT_3332</name>
</gene>
<dbReference type="EMBL" id="LXPE01000037">
    <property type="protein sequence ID" value="OBA25873.1"/>
    <property type="molecule type" value="Genomic_DNA"/>
</dbReference>
<dbReference type="InterPro" id="IPR052058">
    <property type="entry name" value="Alcohol_O-acetyltransferase"/>
</dbReference>
<keyword evidence="3" id="KW-1185">Reference proteome</keyword>
<sequence>MSLRNLSEVERIFALETFQCKRNGIISASVYTCKEEEDMLKDETATLSTIKSVRVAGGEKCSLIKQALTLLISENSALQVCINEELKFCVLDKINVKDVLTKLDFEDLVDEKISCYHSLPLPMLKEIFNKFTFDFGKPLWRVYLVDENMIIFHGNECLFDDFSMMMLQSKMQDCIKRIRLQQDCDLNKDIEVLFKLDKNKDLNFPKSIYDSGKLFIPSIGREIFNSQAQFFFQKIYKDTIKKPLDFLTGSSMLSHAHDGHFLNKYNDLCGNSIFGNLTPEQYAKLKCFLDKENLTLKSFIATLTMISLDFDSSKNKEKCADNKDLIFQFPFNLRDKASNDKLETLNFKNITIKCPLKYATDKNFLEHDFYNGYDPNNIRFSIDDPDFKEKLMDFNFDQISQLIESQLNSRIKAWQKSGLNDDDFKRMKMMASKNFTLDKCIEINDLTDFKLEVPDKSSYLLKDLFFIKSANPQTFISISLTATEISGLNLAISYPEGYDLDNFVISFETTLKLVYLARAKNMKKQEEANKAKKKEGNKTKRMESDADAIRAKQQRKAEEAAAKLQQ</sequence>
<dbReference type="Proteomes" id="UP000092321">
    <property type="component" value="Unassembled WGS sequence"/>
</dbReference>
<protein>
    <submittedName>
        <fullName evidence="2">Uncharacterized protein</fullName>
    </submittedName>
</protein>
<dbReference type="PANTHER" id="PTHR28037">
    <property type="entry name" value="ALCOHOL O-ACETYLTRANSFERASE 1-RELATED"/>
    <property type="match status" value="1"/>
</dbReference>
<accession>A0A1B7TAY3</accession>
<dbReference type="GO" id="GO:0008080">
    <property type="term" value="F:N-acetyltransferase activity"/>
    <property type="evidence" value="ECO:0007669"/>
    <property type="project" value="TreeGrafter"/>
</dbReference>